<gene>
    <name evidence="1" type="ORF">BDV39DRAFT_198349</name>
</gene>
<accession>A0A5N6WIA8</accession>
<dbReference type="EMBL" id="ML741911">
    <property type="protein sequence ID" value="KAE8320587.1"/>
    <property type="molecule type" value="Genomic_DNA"/>
</dbReference>
<evidence type="ECO:0000313" key="1">
    <source>
        <dbReference type="EMBL" id="KAE8320587.1"/>
    </source>
</evidence>
<dbReference type="AlphaFoldDB" id="A0A5N6WIA8"/>
<evidence type="ECO:0000313" key="2">
    <source>
        <dbReference type="Proteomes" id="UP000325945"/>
    </source>
</evidence>
<proteinExistence type="predicted"/>
<name>A0A5N6WIA8_9EURO</name>
<dbReference type="Proteomes" id="UP000325945">
    <property type="component" value="Unassembled WGS sequence"/>
</dbReference>
<keyword evidence="2" id="KW-1185">Reference proteome</keyword>
<sequence length="223" mass="25523">MALIECARRITLVVPLSEPNFFQITARGQRNTFQCSLPNGRNLSAGEIDAWGLKAARRGLRNLETLLEGQPMLDLLAEQIEEGDAYFKRITSCQFVEWFIGMDAKGTSEGTRRPYLDMMAPAHPEHYSLGPYPLGIVETVLDLVLEYGDPAYDKKLVVTWSLEDRTTFFYSFQEFPDREDGLNLRMRIIFPAASPQILFDEHNEHLAIEFKSFIKVAYERLHG</sequence>
<protein>
    <submittedName>
        <fullName evidence="1">Uncharacterized protein</fullName>
    </submittedName>
</protein>
<reference evidence="2" key="1">
    <citation type="submission" date="2019-04" db="EMBL/GenBank/DDBJ databases">
        <title>Friends and foes A comparative genomics studyof 23 Aspergillus species from section Flavi.</title>
        <authorList>
            <consortium name="DOE Joint Genome Institute"/>
            <person name="Kjaerbolling I."/>
            <person name="Vesth T."/>
            <person name="Frisvad J.C."/>
            <person name="Nybo J.L."/>
            <person name="Theobald S."/>
            <person name="Kildgaard S."/>
            <person name="Isbrandt T."/>
            <person name="Kuo A."/>
            <person name="Sato A."/>
            <person name="Lyhne E.K."/>
            <person name="Kogle M.E."/>
            <person name="Wiebenga A."/>
            <person name="Kun R.S."/>
            <person name="Lubbers R.J."/>
            <person name="Makela M.R."/>
            <person name="Barry K."/>
            <person name="Chovatia M."/>
            <person name="Clum A."/>
            <person name="Daum C."/>
            <person name="Haridas S."/>
            <person name="He G."/>
            <person name="LaButti K."/>
            <person name="Lipzen A."/>
            <person name="Mondo S."/>
            <person name="Riley R."/>
            <person name="Salamov A."/>
            <person name="Simmons B.A."/>
            <person name="Magnuson J.K."/>
            <person name="Henrissat B."/>
            <person name="Mortensen U.H."/>
            <person name="Larsen T.O."/>
            <person name="Devries R.P."/>
            <person name="Grigoriev I.V."/>
            <person name="Machida M."/>
            <person name="Baker S.E."/>
            <person name="Andersen M.R."/>
        </authorList>
    </citation>
    <scope>NUCLEOTIDE SEQUENCE [LARGE SCALE GENOMIC DNA]</scope>
    <source>
        <strain evidence="2">CBS 130017</strain>
    </source>
</reference>
<organism evidence="1 2">
    <name type="scientific">Aspergillus sergii</name>
    <dbReference type="NCBI Taxonomy" id="1034303"/>
    <lineage>
        <taxon>Eukaryota</taxon>
        <taxon>Fungi</taxon>
        <taxon>Dikarya</taxon>
        <taxon>Ascomycota</taxon>
        <taxon>Pezizomycotina</taxon>
        <taxon>Eurotiomycetes</taxon>
        <taxon>Eurotiomycetidae</taxon>
        <taxon>Eurotiales</taxon>
        <taxon>Aspergillaceae</taxon>
        <taxon>Aspergillus</taxon>
        <taxon>Aspergillus subgen. Circumdati</taxon>
    </lineage>
</organism>